<reference evidence="1" key="1">
    <citation type="submission" date="2024-04" db="UniProtKB">
        <authorList>
            <consortium name="EnsemblMetazoa"/>
        </authorList>
    </citation>
    <scope>IDENTIFICATION</scope>
    <source>
        <strain evidence="1">EBRO</strain>
    </source>
</reference>
<dbReference type="AlphaFoldDB" id="A0AAG5D284"/>
<sequence length="55" mass="6206">MCVCGIVMALRYKQVKLQVRSHCRLAGGAIWKEWEERGEAESVCMGNVARLIRVA</sequence>
<evidence type="ECO:0000313" key="1">
    <source>
        <dbReference type="EnsemblMetazoa" id="ENSAATROPP004999"/>
    </source>
</evidence>
<accession>A0AAG5D284</accession>
<keyword evidence="2" id="KW-1185">Reference proteome</keyword>
<protein>
    <submittedName>
        <fullName evidence="1">Uncharacterized protein</fullName>
    </submittedName>
</protein>
<evidence type="ECO:0000313" key="2">
    <source>
        <dbReference type="Proteomes" id="UP000075880"/>
    </source>
</evidence>
<dbReference type="Proteomes" id="UP000075880">
    <property type="component" value="Unassembled WGS sequence"/>
</dbReference>
<name>A0AAG5D284_ANOAO</name>
<proteinExistence type="predicted"/>
<dbReference type="EnsemblMetazoa" id="ENSAATROPT005407">
    <property type="protein sequence ID" value="ENSAATROPP004999"/>
    <property type="gene ID" value="ENSAATROPG004350"/>
</dbReference>
<organism evidence="1 2">
    <name type="scientific">Anopheles atroparvus</name>
    <name type="common">European mosquito</name>
    <dbReference type="NCBI Taxonomy" id="41427"/>
    <lineage>
        <taxon>Eukaryota</taxon>
        <taxon>Metazoa</taxon>
        <taxon>Ecdysozoa</taxon>
        <taxon>Arthropoda</taxon>
        <taxon>Hexapoda</taxon>
        <taxon>Insecta</taxon>
        <taxon>Pterygota</taxon>
        <taxon>Neoptera</taxon>
        <taxon>Endopterygota</taxon>
        <taxon>Diptera</taxon>
        <taxon>Nematocera</taxon>
        <taxon>Culicoidea</taxon>
        <taxon>Culicidae</taxon>
        <taxon>Anophelinae</taxon>
        <taxon>Anopheles</taxon>
    </lineage>
</organism>